<dbReference type="Proteomes" id="UP001066276">
    <property type="component" value="Chromosome 5"/>
</dbReference>
<comment type="caution">
    <text evidence="2">The sequence shown here is derived from an EMBL/GenBank/DDBJ whole genome shotgun (WGS) entry which is preliminary data.</text>
</comment>
<organism evidence="2 3">
    <name type="scientific">Pleurodeles waltl</name>
    <name type="common">Iberian ribbed newt</name>
    <dbReference type="NCBI Taxonomy" id="8319"/>
    <lineage>
        <taxon>Eukaryota</taxon>
        <taxon>Metazoa</taxon>
        <taxon>Chordata</taxon>
        <taxon>Craniata</taxon>
        <taxon>Vertebrata</taxon>
        <taxon>Euteleostomi</taxon>
        <taxon>Amphibia</taxon>
        <taxon>Batrachia</taxon>
        <taxon>Caudata</taxon>
        <taxon>Salamandroidea</taxon>
        <taxon>Salamandridae</taxon>
        <taxon>Pleurodelinae</taxon>
        <taxon>Pleurodeles</taxon>
    </lineage>
</organism>
<evidence type="ECO:0000256" key="1">
    <source>
        <dbReference type="SAM" id="MobiDB-lite"/>
    </source>
</evidence>
<accession>A0AAV7RDQ4</accession>
<proteinExistence type="predicted"/>
<protein>
    <submittedName>
        <fullName evidence="2">Uncharacterized protein</fullName>
    </submittedName>
</protein>
<dbReference type="EMBL" id="JANPWB010000009">
    <property type="protein sequence ID" value="KAJ1148923.1"/>
    <property type="molecule type" value="Genomic_DNA"/>
</dbReference>
<feature type="region of interest" description="Disordered" evidence="1">
    <location>
        <begin position="1"/>
        <end position="46"/>
    </location>
</feature>
<evidence type="ECO:0000313" key="2">
    <source>
        <dbReference type="EMBL" id="KAJ1148923.1"/>
    </source>
</evidence>
<keyword evidence="3" id="KW-1185">Reference proteome</keyword>
<sequence length="129" mass="14052">MGWHRQADPSQGNAMEQYTTSAPQPQHQTQKGGSEDDPIMPVSVEEPSRAELLAAIQGSRVALQGKTETVLLEVNLLRMDLQKLFDKVKVAAGSIAELHTEVGTLRKQMAQVSSQSGALEVRLEDSEGR</sequence>
<name>A0AAV7RDQ4_PLEWA</name>
<gene>
    <name evidence="2" type="ORF">NDU88_001747</name>
</gene>
<evidence type="ECO:0000313" key="3">
    <source>
        <dbReference type="Proteomes" id="UP001066276"/>
    </source>
</evidence>
<feature type="compositionally biased region" description="Polar residues" evidence="1">
    <location>
        <begin position="8"/>
        <end position="32"/>
    </location>
</feature>
<dbReference type="AlphaFoldDB" id="A0AAV7RDQ4"/>
<reference evidence="2" key="1">
    <citation type="journal article" date="2022" name="bioRxiv">
        <title>Sequencing and chromosome-scale assembly of the giantPleurodeles waltlgenome.</title>
        <authorList>
            <person name="Brown T."/>
            <person name="Elewa A."/>
            <person name="Iarovenko S."/>
            <person name="Subramanian E."/>
            <person name="Araus A.J."/>
            <person name="Petzold A."/>
            <person name="Susuki M."/>
            <person name="Suzuki K.-i.T."/>
            <person name="Hayashi T."/>
            <person name="Toyoda A."/>
            <person name="Oliveira C."/>
            <person name="Osipova E."/>
            <person name="Leigh N.D."/>
            <person name="Simon A."/>
            <person name="Yun M.H."/>
        </authorList>
    </citation>
    <scope>NUCLEOTIDE SEQUENCE</scope>
    <source>
        <strain evidence="2">20211129_DDA</strain>
        <tissue evidence="2">Liver</tissue>
    </source>
</reference>